<gene>
    <name evidence="1" type="ORF">B4U79_01127</name>
</gene>
<keyword evidence="2" id="KW-1185">Reference proteome</keyword>
<comment type="caution">
    <text evidence="1">The sequence shown here is derived from an EMBL/GenBank/DDBJ whole genome shotgun (WGS) entry which is preliminary data.</text>
</comment>
<protein>
    <submittedName>
        <fullName evidence="1">Uncharacterized protein</fullName>
    </submittedName>
</protein>
<sequence>MKTTARPKKDQQPNLWDFYELARWSLLLQDMDFEVRYKSGRKHQDADALSRSPIGEAPEDEIEVASLVTEEAETRKEQLKDARLGPILTYKENGSADVPRIAKRAARFHNPEADKGPDNVSHAGGLAIWLVIVEIDSERPHEETTATQAEILQAIVRETDKDGCNWGEQSVIYRTEEEVIIDTG</sequence>
<evidence type="ECO:0000313" key="1">
    <source>
        <dbReference type="EMBL" id="RWR99553.1"/>
    </source>
</evidence>
<evidence type="ECO:0000313" key="2">
    <source>
        <dbReference type="Proteomes" id="UP000285301"/>
    </source>
</evidence>
<name>A0A3S4Q6S7_9ACAR</name>
<dbReference type="Proteomes" id="UP000285301">
    <property type="component" value="Unassembled WGS sequence"/>
</dbReference>
<dbReference type="STRING" id="1965070.A0A3S4Q6S7"/>
<proteinExistence type="predicted"/>
<dbReference type="OrthoDB" id="7555456at2759"/>
<feature type="non-terminal residue" evidence="1">
    <location>
        <position position="184"/>
    </location>
</feature>
<dbReference type="AlphaFoldDB" id="A0A3S4Q6S7"/>
<organism evidence="1 2">
    <name type="scientific">Dinothrombium tinctorium</name>
    <dbReference type="NCBI Taxonomy" id="1965070"/>
    <lineage>
        <taxon>Eukaryota</taxon>
        <taxon>Metazoa</taxon>
        <taxon>Ecdysozoa</taxon>
        <taxon>Arthropoda</taxon>
        <taxon>Chelicerata</taxon>
        <taxon>Arachnida</taxon>
        <taxon>Acari</taxon>
        <taxon>Acariformes</taxon>
        <taxon>Trombidiformes</taxon>
        <taxon>Prostigmata</taxon>
        <taxon>Anystina</taxon>
        <taxon>Parasitengona</taxon>
        <taxon>Trombidioidea</taxon>
        <taxon>Trombidiidae</taxon>
        <taxon>Dinothrombium</taxon>
    </lineage>
</organism>
<reference evidence="1 2" key="1">
    <citation type="journal article" date="2018" name="Gigascience">
        <title>Genomes of trombidid mites reveal novel predicted allergens and laterally-transferred genes associated with secondary metabolism.</title>
        <authorList>
            <person name="Dong X."/>
            <person name="Chaisiri K."/>
            <person name="Xia D."/>
            <person name="Armstrong S.D."/>
            <person name="Fang Y."/>
            <person name="Donnelly M.J."/>
            <person name="Kadowaki T."/>
            <person name="McGarry J.W."/>
            <person name="Darby A.C."/>
            <person name="Makepeace B.L."/>
        </authorList>
    </citation>
    <scope>NUCLEOTIDE SEQUENCE [LARGE SCALE GENOMIC DNA]</scope>
    <source>
        <strain evidence="1">UoL-WK</strain>
    </source>
</reference>
<accession>A0A3S4Q6S7</accession>
<dbReference type="EMBL" id="NCKU01014616">
    <property type="protein sequence ID" value="RWR99553.1"/>
    <property type="molecule type" value="Genomic_DNA"/>
</dbReference>